<evidence type="ECO:0000256" key="1">
    <source>
        <dbReference type="SAM" id="MobiDB-lite"/>
    </source>
</evidence>
<proteinExistence type="predicted"/>
<feature type="region of interest" description="Disordered" evidence="1">
    <location>
        <begin position="444"/>
        <end position="519"/>
    </location>
</feature>
<evidence type="ECO:0000313" key="2">
    <source>
        <dbReference type="EMBL" id="CAB9524848.1"/>
    </source>
</evidence>
<dbReference type="AlphaFoldDB" id="A0A9N8HW39"/>
<name>A0A9N8HW39_9STRA</name>
<feature type="compositionally biased region" description="Polar residues" evidence="1">
    <location>
        <begin position="470"/>
        <end position="499"/>
    </location>
</feature>
<gene>
    <name evidence="2" type="ORF">SEMRO_1595_G284670.1</name>
</gene>
<feature type="compositionally biased region" description="Low complexity" evidence="1">
    <location>
        <begin position="32"/>
        <end position="44"/>
    </location>
</feature>
<dbReference type="EMBL" id="CAICTM010001593">
    <property type="protein sequence ID" value="CAB9524848.1"/>
    <property type="molecule type" value="Genomic_DNA"/>
</dbReference>
<comment type="caution">
    <text evidence="2">The sequence shown here is derived from an EMBL/GenBank/DDBJ whole genome shotgun (WGS) entry which is preliminary data.</text>
</comment>
<dbReference type="OrthoDB" id="48150at2759"/>
<feature type="compositionally biased region" description="Low complexity" evidence="1">
    <location>
        <begin position="56"/>
        <end position="75"/>
    </location>
</feature>
<feature type="compositionally biased region" description="Gly residues" evidence="1">
    <location>
        <begin position="452"/>
        <end position="466"/>
    </location>
</feature>
<keyword evidence="3" id="KW-1185">Reference proteome</keyword>
<feature type="compositionally biased region" description="Basic and acidic residues" evidence="1">
    <location>
        <begin position="979"/>
        <end position="994"/>
    </location>
</feature>
<protein>
    <submittedName>
        <fullName evidence="2">Uncharacterized protein</fullName>
    </submittedName>
</protein>
<organism evidence="2 3">
    <name type="scientific">Seminavis robusta</name>
    <dbReference type="NCBI Taxonomy" id="568900"/>
    <lineage>
        <taxon>Eukaryota</taxon>
        <taxon>Sar</taxon>
        <taxon>Stramenopiles</taxon>
        <taxon>Ochrophyta</taxon>
        <taxon>Bacillariophyta</taxon>
        <taxon>Bacillariophyceae</taxon>
        <taxon>Bacillariophycidae</taxon>
        <taxon>Naviculales</taxon>
        <taxon>Naviculaceae</taxon>
        <taxon>Seminavis</taxon>
    </lineage>
</organism>
<feature type="region of interest" description="Disordered" evidence="1">
    <location>
        <begin position="23"/>
        <end position="75"/>
    </location>
</feature>
<dbReference type="Proteomes" id="UP001153069">
    <property type="component" value="Unassembled WGS sequence"/>
</dbReference>
<accession>A0A9N8HW39</accession>
<feature type="compositionally biased region" description="Low complexity" evidence="1">
    <location>
        <begin position="956"/>
        <end position="967"/>
    </location>
</feature>
<reference evidence="2" key="1">
    <citation type="submission" date="2020-06" db="EMBL/GenBank/DDBJ databases">
        <authorList>
            <consortium name="Plant Systems Biology data submission"/>
        </authorList>
    </citation>
    <scope>NUCLEOTIDE SEQUENCE</scope>
    <source>
        <strain evidence="2">D6</strain>
    </source>
</reference>
<sequence>MPHQSRGFWCCDHCKLPCDSVEEAKQHEDQECQQNPNKPQQQRPQEQEHKSEGEQELQQQQRAQLPQHQQIQQQQFQPAFYHPQRVPPAHFPGFYPPAMAPVPNSAAATAIKQEGGGSSYEPQPARRKTFPLMGLNEQSHMNADDTVACQSLEVFEASQREISDEELRSQFAGLAMGQLGLRCIHCSNSPQSLSEATYFPGSAAGIESMADGVRLLSERHLRKCDMAPASVKDINQQATEKRRSNNQERGSSWQQDDERSRSALRNWCFRFCQRLGIVDKGPHGRGLVFIQNQGDIMQGRRPMMGADPIVPTPMARRRTHDSGEYRPGYDPFVAAGGEGYYMTQEGPMTAQSPHRGFQQQQAMSPFDMTGGFPFFQDAVGSWSCKYCNHIPPPYREPQWNWSAPNHMPPPPQYVDQHLNVCRGYHHSLQNQPIFQGGAPQFAFGTPQQFQGAFGGGGGGGSQGWEGQGPSNQAQPMSFAYSQHANPETSTQRSYPSTPHQMPVSGGGPGPDYGDAPSRLVMSQPRAPIASSAASLRPDASSAVQRAIDYLATTDREAAFAAGVAPGDETDQLVLEEDKLLLTDYFFYLMKQLRLCRFSESDRKTRGGKREKIVIGFGGLQCIHCSEANNSRKFFWSNVDRLANSFAEIPGHILKCRHCPQQTKDALYQLKQLHPEQMARLPRGSQKVFFRRMWRRLHDEDPQAASPGQSTPRQQAAAPAIGGDIDTKFPAVATKTSDTSPSATSGSEESILLMQRSTKEAAKALADSLSMNFPPSPTSRVLLAIPEDKEWLSDTDCFTRRQIEVFCATREDVDVARNDRKFPVHEGQVGIRCIHCALAKQGVGARGSGVAYPFSVSGIYESVREFQRLHLDSCENLPEDLKAKLGDLKGSTSLSSVLRKYYVLAAKALGLKDTRDGIRAGADSVPIGSQAAFAFSDSGSSGGINEEMRRSMSNPRSYGSGAGSPSSAVTPMESRKRKSQHESPDSSEFKRPHSS</sequence>
<evidence type="ECO:0000313" key="3">
    <source>
        <dbReference type="Proteomes" id="UP001153069"/>
    </source>
</evidence>
<feature type="region of interest" description="Disordered" evidence="1">
    <location>
        <begin position="227"/>
        <end position="257"/>
    </location>
</feature>
<feature type="region of interest" description="Disordered" evidence="1">
    <location>
        <begin position="937"/>
        <end position="994"/>
    </location>
</feature>